<proteinExistence type="predicted"/>
<evidence type="ECO:0000313" key="3">
    <source>
        <dbReference type="EMBL" id="OKH96096.1"/>
    </source>
</evidence>
<sequence length="117" mass="12574">MDEPEPPAPILPVTPAGEEDLSRLCDFARSLLAATGATEIVCDASALPPDLAAVNALARLELTARRAGARIVVRDPDPLLRNLLELVGLPLQMEGQVEQREPPGRVEEGRDLHDPAR</sequence>
<gene>
    <name evidence="3" type="ORF">AB852_05415</name>
</gene>
<feature type="domain" description="MlaB-like STAS" evidence="2">
    <location>
        <begin position="20"/>
        <end position="89"/>
    </location>
</feature>
<comment type="caution">
    <text evidence="3">The sequence shown here is derived from an EMBL/GenBank/DDBJ whole genome shotgun (WGS) entry which is preliminary data.</text>
</comment>
<accession>A0A1Q4VE35</accession>
<feature type="compositionally biased region" description="Basic and acidic residues" evidence="1">
    <location>
        <begin position="97"/>
        <end position="117"/>
    </location>
</feature>
<dbReference type="RefSeq" id="WP_245876610.1">
    <property type="nucleotide sequence ID" value="NZ_LFBV01000001.1"/>
</dbReference>
<dbReference type="AlphaFoldDB" id="A0A1Q4VE35"/>
<feature type="region of interest" description="Disordered" evidence="1">
    <location>
        <begin position="94"/>
        <end position="117"/>
    </location>
</feature>
<protein>
    <recommendedName>
        <fullName evidence="2">MlaB-like STAS domain-containing protein</fullName>
    </recommendedName>
</protein>
<evidence type="ECO:0000259" key="2">
    <source>
        <dbReference type="Pfam" id="PF13466"/>
    </source>
</evidence>
<dbReference type="InterPro" id="IPR058548">
    <property type="entry name" value="MlaB-like_STAS"/>
</dbReference>
<organism evidence="3 4">
    <name type="scientific">Streptomyces uncialis</name>
    <dbReference type="NCBI Taxonomy" id="1048205"/>
    <lineage>
        <taxon>Bacteria</taxon>
        <taxon>Bacillati</taxon>
        <taxon>Actinomycetota</taxon>
        <taxon>Actinomycetes</taxon>
        <taxon>Kitasatosporales</taxon>
        <taxon>Streptomycetaceae</taxon>
        <taxon>Streptomyces</taxon>
    </lineage>
</organism>
<dbReference type="InterPro" id="IPR036513">
    <property type="entry name" value="STAS_dom_sf"/>
</dbReference>
<evidence type="ECO:0000313" key="4">
    <source>
        <dbReference type="Proteomes" id="UP000186455"/>
    </source>
</evidence>
<reference evidence="3 4" key="1">
    <citation type="submission" date="2015-06" db="EMBL/GenBank/DDBJ databases">
        <title>Cloning and characterization of the uncialamcin biosynthetic gene cluster.</title>
        <authorList>
            <person name="Yan X."/>
            <person name="Huang T."/>
            <person name="Ge H."/>
            <person name="Shen B."/>
        </authorList>
    </citation>
    <scope>NUCLEOTIDE SEQUENCE [LARGE SCALE GENOMIC DNA]</scope>
    <source>
        <strain evidence="3 4">DCA2648</strain>
    </source>
</reference>
<dbReference type="EMBL" id="LFBV01000001">
    <property type="protein sequence ID" value="OKH96096.1"/>
    <property type="molecule type" value="Genomic_DNA"/>
</dbReference>
<dbReference type="Pfam" id="PF13466">
    <property type="entry name" value="STAS_2"/>
    <property type="match status" value="1"/>
</dbReference>
<keyword evidence="4" id="KW-1185">Reference proteome</keyword>
<dbReference type="STRING" id="1048205.AB852_05415"/>
<evidence type="ECO:0000256" key="1">
    <source>
        <dbReference type="SAM" id="MobiDB-lite"/>
    </source>
</evidence>
<dbReference type="SUPFAM" id="SSF52091">
    <property type="entry name" value="SpoIIaa-like"/>
    <property type="match status" value="1"/>
</dbReference>
<dbReference type="Gene3D" id="3.30.750.24">
    <property type="entry name" value="STAS domain"/>
    <property type="match status" value="1"/>
</dbReference>
<dbReference type="Proteomes" id="UP000186455">
    <property type="component" value="Unassembled WGS sequence"/>
</dbReference>
<name>A0A1Q4VE35_9ACTN</name>